<evidence type="ECO:0000256" key="3">
    <source>
        <dbReference type="ARBA" id="ARBA00022729"/>
    </source>
</evidence>
<dbReference type="Gene3D" id="1.25.20.10">
    <property type="entry name" value="Bacterial muramidases"/>
    <property type="match status" value="1"/>
</dbReference>
<evidence type="ECO:0000256" key="1">
    <source>
        <dbReference type="ARBA" id="ARBA00007734"/>
    </source>
</evidence>
<name>A0AAE3LQ87_9RHOB</name>
<gene>
    <name evidence="6" type="ORF">OH136_01790</name>
</gene>
<dbReference type="Proteomes" id="UP001208041">
    <property type="component" value="Unassembled WGS sequence"/>
</dbReference>
<dbReference type="SUPFAM" id="SSF53955">
    <property type="entry name" value="Lysozyme-like"/>
    <property type="match status" value="1"/>
</dbReference>
<dbReference type="EMBL" id="JAOYFC010000001">
    <property type="protein sequence ID" value="MCV6823274.1"/>
    <property type="molecule type" value="Genomic_DNA"/>
</dbReference>
<evidence type="ECO:0000256" key="2">
    <source>
        <dbReference type="ARBA" id="ARBA00009387"/>
    </source>
</evidence>
<dbReference type="AlphaFoldDB" id="A0AAE3LQ87"/>
<keyword evidence="3 4" id="KW-0732">Signal</keyword>
<dbReference type="CDD" id="cd13401">
    <property type="entry name" value="Slt70-like"/>
    <property type="match status" value="1"/>
</dbReference>
<feature type="chain" id="PRO_5042101052" evidence="4">
    <location>
        <begin position="21"/>
        <end position="651"/>
    </location>
</feature>
<dbReference type="Gene3D" id="1.10.530.10">
    <property type="match status" value="1"/>
</dbReference>
<dbReference type="InterPro" id="IPR023346">
    <property type="entry name" value="Lysozyme-like_dom_sf"/>
</dbReference>
<feature type="signal peptide" evidence="4">
    <location>
        <begin position="1"/>
        <end position="20"/>
    </location>
</feature>
<dbReference type="SUPFAM" id="SSF48435">
    <property type="entry name" value="Bacterial muramidases"/>
    <property type="match status" value="1"/>
</dbReference>
<protein>
    <submittedName>
        <fullName evidence="6">Lytic transglycosylase domain-containing protein</fullName>
    </submittedName>
</protein>
<dbReference type="PANTHER" id="PTHR37423:SF2">
    <property type="entry name" value="MEMBRANE-BOUND LYTIC MUREIN TRANSGLYCOSYLASE C"/>
    <property type="match status" value="1"/>
</dbReference>
<dbReference type="RefSeq" id="WP_263952112.1">
    <property type="nucleotide sequence ID" value="NZ_JAOYFC010000001.1"/>
</dbReference>
<comment type="similarity">
    <text evidence="1">Belongs to the transglycosylase Slt family.</text>
</comment>
<organism evidence="6 7">
    <name type="scientific">Halocynthiibacter halioticoli</name>
    <dbReference type="NCBI Taxonomy" id="2986804"/>
    <lineage>
        <taxon>Bacteria</taxon>
        <taxon>Pseudomonadati</taxon>
        <taxon>Pseudomonadota</taxon>
        <taxon>Alphaproteobacteria</taxon>
        <taxon>Rhodobacterales</taxon>
        <taxon>Paracoccaceae</taxon>
        <taxon>Halocynthiibacter</taxon>
    </lineage>
</organism>
<dbReference type="GO" id="GO:0042597">
    <property type="term" value="C:periplasmic space"/>
    <property type="evidence" value="ECO:0007669"/>
    <property type="project" value="InterPro"/>
</dbReference>
<sequence length="651" mass="72241">MLRALRILIFAALVSVTSFVAAKAQTQQQGEALARAMDLVRAQDWDGATAEARKAGKIGAAVVEWHRLRAGEGAFSEYQSFLAVYPDWPGLDYLRKFGESSLPREGAEGQIIGYFVQKLPQTGTGALALSRALRSGGDGDAADALIVDAWRKMSMTKEEQALFLANFGKLLAPHHEARLDMLLWRGLSGEATAMLPYVEDGWQKLAKARITLRKLGQGVDSFIAAVPARLADDPGLAYERFVWRARKDRYPDAIELIKERSVSAEFLGQPEDWARRRAILARWEMRAGRYASAYEVAANHYLTEGSHYIDLEWLAGYISLRYLNKPSRAVTHFRNLEAAVDTPISLGRAFYWQGRAHEAMAEPEKAQAAYQRGGAYQTSFYGQLAAEKAGMAMDPALLGTEPFPNWQNTNIANSTVFQAGLLLHAAREGRLTARFMSHLAETLPREERGALAAWAMAIDNPYVALHVAKRSVQYGDTLHSAYYPMHPVHQMQGLPVRPELALAIARRESEFNPRVISGAGARGLMQVMPGTASDVSKKLGIGYDKSKLTGDWRYNAKLGTAYLDGLNKRFDGNVILVAAGYNAGPGRPNRWLKEFGDPRNSTEAMIDWIEHIPFTETRNYVMRVSEALLPYRAQLAGQAVPLQLSKDIIQR</sequence>
<reference evidence="6" key="1">
    <citation type="submission" date="2022-10" db="EMBL/GenBank/DDBJ databases">
        <authorList>
            <person name="Yue Y."/>
        </authorList>
    </citation>
    <scope>NUCLEOTIDE SEQUENCE</scope>
    <source>
        <strain evidence="6">Z654</strain>
    </source>
</reference>
<dbReference type="Pfam" id="PF01464">
    <property type="entry name" value="SLT"/>
    <property type="match status" value="1"/>
</dbReference>
<feature type="domain" description="Transglycosylase SLT" evidence="5">
    <location>
        <begin position="496"/>
        <end position="598"/>
    </location>
</feature>
<accession>A0AAE3LQ87</accession>
<evidence type="ECO:0000256" key="4">
    <source>
        <dbReference type="SAM" id="SignalP"/>
    </source>
</evidence>
<dbReference type="PROSITE" id="PS00922">
    <property type="entry name" value="TRANSGLYCOSYLASE"/>
    <property type="match status" value="1"/>
</dbReference>
<dbReference type="PANTHER" id="PTHR37423">
    <property type="entry name" value="SOLUBLE LYTIC MUREIN TRANSGLYCOSYLASE-RELATED"/>
    <property type="match status" value="1"/>
</dbReference>
<dbReference type="InterPro" id="IPR008258">
    <property type="entry name" value="Transglycosylase_SLT_dom_1"/>
</dbReference>
<evidence type="ECO:0000313" key="7">
    <source>
        <dbReference type="Proteomes" id="UP001208041"/>
    </source>
</evidence>
<comment type="caution">
    <text evidence="6">The sequence shown here is derived from an EMBL/GenBank/DDBJ whole genome shotgun (WGS) entry which is preliminary data.</text>
</comment>
<dbReference type="GO" id="GO:0016020">
    <property type="term" value="C:membrane"/>
    <property type="evidence" value="ECO:0007669"/>
    <property type="project" value="InterPro"/>
</dbReference>
<proteinExistence type="inferred from homology"/>
<dbReference type="GO" id="GO:0008933">
    <property type="term" value="F:peptidoglycan lytic transglycosylase activity"/>
    <property type="evidence" value="ECO:0007669"/>
    <property type="project" value="InterPro"/>
</dbReference>
<evidence type="ECO:0000259" key="5">
    <source>
        <dbReference type="Pfam" id="PF01464"/>
    </source>
</evidence>
<comment type="similarity">
    <text evidence="2">Belongs to the virb1 family.</text>
</comment>
<dbReference type="InterPro" id="IPR008939">
    <property type="entry name" value="Lytic_TGlycosylase_superhlx_U"/>
</dbReference>
<dbReference type="InterPro" id="IPR000189">
    <property type="entry name" value="Transglyc_AS"/>
</dbReference>
<evidence type="ECO:0000313" key="6">
    <source>
        <dbReference type="EMBL" id="MCV6823274.1"/>
    </source>
</evidence>
<dbReference type="GO" id="GO:0000270">
    <property type="term" value="P:peptidoglycan metabolic process"/>
    <property type="evidence" value="ECO:0007669"/>
    <property type="project" value="InterPro"/>
</dbReference>
<keyword evidence="7" id="KW-1185">Reference proteome</keyword>
<dbReference type="GO" id="GO:0004553">
    <property type="term" value="F:hydrolase activity, hydrolyzing O-glycosyl compounds"/>
    <property type="evidence" value="ECO:0007669"/>
    <property type="project" value="InterPro"/>
</dbReference>